<dbReference type="InterPro" id="IPR018376">
    <property type="entry name" value="Enoyl-CoA_hyd/isom_CS"/>
</dbReference>
<dbReference type="SUPFAM" id="SSF52096">
    <property type="entry name" value="ClpP/crotonase"/>
    <property type="match status" value="1"/>
</dbReference>
<dbReference type="PANTHER" id="PTHR11941">
    <property type="entry name" value="ENOYL-COA HYDRATASE-RELATED"/>
    <property type="match status" value="1"/>
</dbReference>
<dbReference type="GO" id="GO:0005829">
    <property type="term" value="C:cytosol"/>
    <property type="evidence" value="ECO:0007669"/>
    <property type="project" value="UniProtKB-SubCell"/>
</dbReference>
<evidence type="ECO:0000256" key="7">
    <source>
        <dbReference type="ARBA" id="ARBA00038883"/>
    </source>
</evidence>
<evidence type="ECO:0000256" key="5">
    <source>
        <dbReference type="ARBA" id="ARBA00036343"/>
    </source>
</evidence>
<comment type="subcellular location">
    <subcellularLocation>
        <location evidence="1">Cytoplasm</location>
        <location evidence="1">Cytosol</location>
    </subcellularLocation>
</comment>
<dbReference type="PANTHER" id="PTHR11941:SF27">
    <property type="entry name" value="ETHYLMALONYL-COA DECARBOXYLASE"/>
    <property type="match status" value="1"/>
</dbReference>
<comment type="catalytic activity">
    <reaction evidence="11">
        <text>(S)-methylmalonyl-CoA + H(+) = propanoyl-CoA + CO2</text>
        <dbReference type="Rhea" id="RHEA:61340"/>
        <dbReference type="ChEBI" id="CHEBI:15378"/>
        <dbReference type="ChEBI" id="CHEBI:16526"/>
        <dbReference type="ChEBI" id="CHEBI:57327"/>
        <dbReference type="ChEBI" id="CHEBI:57392"/>
        <dbReference type="EC" id="4.1.1.94"/>
    </reaction>
    <physiologicalReaction direction="left-to-right" evidence="11">
        <dbReference type="Rhea" id="RHEA:61341"/>
    </physiologicalReaction>
</comment>
<dbReference type="InterPro" id="IPR001753">
    <property type="entry name" value="Enoyl-CoA_hydra/iso"/>
</dbReference>
<evidence type="ECO:0000256" key="10">
    <source>
        <dbReference type="ARBA" id="ARBA00042182"/>
    </source>
</evidence>
<sequence>MQSPALLHRFLPIRQVTPVSFLHNHAKRIEKLNEKFKEKNSKELWLKEHGPGGSVKHSTPYSSKQIEQITLDFAKKKNALTGSMMYDFSSIVKKVVRDTTHRVVVVRGANGSFCSGGDLNFVEKIASEEGAFVMNSVMMNAVNKLARSDKVSIAVLEGFTMGGGTELASACDIRVAKKNAKVGFVQGRMGVCPGWGGGRYLVETLGRARAIEYLTTAAEVTAEELHRIGYVNFVYDSEEELESYLNRFNALRTDPFIASKRMVANYSRESSLSEEEKEMKEQLIFMSVWGQNDHKDNIHHIRQSIKAKKEKK</sequence>
<evidence type="ECO:0000256" key="9">
    <source>
        <dbReference type="ARBA" id="ARBA00042052"/>
    </source>
</evidence>
<dbReference type="Proteomes" id="UP001432322">
    <property type="component" value="Unassembled WGS sequence"/>
</dbReference>
<dbReference type="Pfam" id="PF00378">
    <property type="entry name" value="ECH_1"/>
    <property type="match status" value="1"/>
</dbReference>
<evidence type="ECO:0000256" key="8">
    <source>
        <dbReference type="ARBA" id="ARBA00039903"/>
    </source>
</evidence>
<evidence type="ECO:0000256" key="2">
    <source>
        <dbReference type="ARBA" id="ARBA00005254"/>
    </source>
</evidence>
<evidence type="ECO:0000256" key="3">
    <source>
        <dbReference type="ARBA" id="ARBA00022490"/>
    </source>
</evidence>
<evidence type="ECO:0000313" key="15">
    <source>
        <dbReference type="Proteomes" id="UP001432322"/>
    </source>
</evidence>
<comment type="catalytic activity">
    <reaction evidence="5">
        <text>(2S)-ethylmalonyl-CoA + H(+) = butanoyl-CoA + CO2</text>
        <dbReference type="Rhea" id="RHEA:32131"/>
        <dbReference type="ChEBI" id="CHEBI:15378"/>
        <dbReference type="ChEBI" id="CHEBI:16526"/>
        <dbReference type="ChEBI" id="CHEBI:57371"/>
        <dbReference type="ChEBI" id="CHEBI:60909"/>
        <dbReference type="EC" id="4.1.1.94"/>
    </reaction>
    <physiologicalReaction direction="left-to-right" evidence="5">
        <dbReference type="Rhea" id="RHEA:32132"/>
    </physiologicalReaction>
</comment>
<protein>
    <recommendedName>
        <fullName evidence="8">Ethylmalonyl-CoA decarboxylase</fullName>
        <ecNumber evidence="7">4.1.1.94</ecNumber>
    </recommendedName>
    <alternativeName>
        <fullName evidence="10">Enoyl-CoA hydratase domain-containing protein 1</fullName>
    </alternativeName>
    <alternativeName>
        <fullName evidence="9">Methylmalonyl-CoA decarboxylase</fullName>
    </alternativeName>
</protein>
<keyword evidence="4" id="KW-0456">Lyase</keyword>
<dbReference type="AlphaFoldDB" id="A0AAV5WUA1"/>
<dbReference type="GO" id="GO:0004492">
    <property type="term" value="F:methyl/ethyl malonyl-CoA decarboxylase activity"/>
    <property type="evidence" value="ECO:0007669"/>
    <property type="project" value="UniProtKB-EC"/>
</dbReference>
<keyword evidence="15" id="KW-1185">Reference proteome</keyword>
<reference evidence="14" key="1">
    <citation type="submission" date="2023-10" db="EMBL/GenBank/DDBJ databases">
        <title>Genome assembly of Pristionchus species.</title>
        <authorList>
            <person name="Yoshida K."/>
            <person name="Sommer R.J."/>
        </authorList>
    </citation>
    <scope>NUCLEOTIDE SEQUENCE</scope>
    <source>
        <strain evidence="14">RS5133</strain>
    </source>
</reference>
<gene>
    <name evidence="14" type="ORF">PFISCL1PPCAC_26884</name>
</gene>
<proteinExistence type="inferred from homology"/>
<dbReference type="CDD" id="cd06558">
    <property type="entry name" value="crotonase-like"/>
    <property type="match status" value="1"/>
</dbReference>
<dbReference type="EMBL" id="BTSY01000007">
    <property type="protein sequence ID" value="GMT35587.1"/>
    <property type="molecule type" value="Genomic_DNA"/>
</dbReference>
<evidence type="ECO:0000256" key="13">
    <source>
        <dbReference type="RuleBase" id="RU003707"/>
    </source>
</evidence>
<comment type="catalytic activity">
    <reaction evidence="6">
        <text>(2R)-ethylmalonyl-CoA + H(+) = butanoyl-CoA + CO2</text>
        <dbReference type="Rhea" id="RHEA:59540"/>
        <dbReference type="ChEBI" id="CHEBI:15378"/>
        <dbReference type="ChEBI" id="CHEBI:16526"/>
        <dbReference type="ChEBI" id="CHEBI:57371"/>
        <dbReference type="ChEBI" id="CHEBI:85316"/>
        <dbReference type="EC" id="4.1.1.94"/>
    </reaction>
    <physiologicalReaction direction="left-to-right" evidence="6">
        <dbReference type="Rhea" id="RHEA:59541"/>
    </physiologicalReaction>
</comment>
<comment type="similarity">
    <text evidence="2 13">Belongs to the enoyl-CoA hydratase/isomerase family.</text>
</comment>
<dbReference type="InterPro" id="IPR029045">
    <property type="entry name" value="ClpP/crotonase-like_dom_sf"/>
</dbReference>
<evidence type="ECO:0000313" key="14">
    <source>
        <dbReference type="EMBL" id="GMT35587.1"/>
    </source>
</evidence>
<evidence type="ECO:0000256" key="11">
    <source>
        <dbReference type="ARBA" id="ARBA00047446"/>
    </source>
</evidence>
<comment type="caution">
    <text evidence="14">The sequence shown here is derived from an EMBL/GenBank/DDBJ whole genome shotgun (WGS) entry which is preliminary data.</text>
</comment>
<keyword evidence="3" id="KW-0963">Cytoplasm</keyword>
<dbReference type="Gene3D" id="3.90.226.10">
    <property type="entry name" value="2-enoyl-CoA Hydratase, Chain A, domain 1"/>
    <property type="match status" value="1"/>
</dbReference>
<dbReference type="PROSITE" id="PS00166">
    <property type="entry name" value="ENOYL_COA_HYDRATASE"/>
    <property type="match status" value="1"/>
</dbReference>
<evidence type="ECO:0000256" key="1">
    <source>
        <dbReference type="ARBA" id="ARBA00004514"/>
    </source>
</evidence>
<organism evidence="14 15">
    <name type="scientific">Pristionchus fissidentatus</name>
    <dbReference type="NCBI Taxonomy" id="1538716"/>
    <lineage>
        <taxon>Eukaryota</taxon>
        <taxon>Metazoa</taxon>
        <taxon>Ecdysozoa</taxon>
        <taxon>Nematoda</taxon>
        <taxon>Chromadorea</taxon>
        <taxon>Rhabditida</taxon>
        <taxon>Rhabditina</taxon>
        <taxon>Diplogasteromorpha</taxon>
        <taxon>Diplogasteroidea</taxon>
        <taxon>Neodiplogasteridae</taxon>
        <taxon>Pristionchus</taxon>
    </lineage>
</organism>
<evidence type="ECO:0000256" key="12">
    <source>
        <dbReference type="ARBA" id="ARBA00056546"/>
    </source>
</evidence>
<dbReference type="GO" id="GO:0006635">
    <property type="term" value="P:fatty acid beta-oxidation"/>
    <property type="evidence" value="ECO:0007669"/>
    <property type="project" value="TreeGrafter"/>
</dbReference>
<accession>A0AAV5WUA1</accession>
<evidence type="ECO:0000256" key="6">
    <source>
        <dbReference type="ARBA" id="ARBA00036541"/>
    </source>
</evidence>
<dbReference type="EC" id="4.1.1.94" evidence="7"/>
<comment type="function">
    <text evidence="12">Decarboxylates ethylmalonyl-CoA, a potentially toxic metabolite, to form butyryl-CoA, suggesting it might be involved in metabolite proofreading. Acts preferentially on (S)-ethylmalonyl-CoA but also has some activity on the (R)-isomer. Also has methylmalonyl-CoA decarboxylase activity at lower level.</text>
</comment>
<name>A0AAV5WUA1_9BILA</name>
<evidence type="ECO:0000256" key="4">
    <source>
        <dbReference type="ARBA" id="ARBA00023239"/>
    </source>
</evidence>